<dbReference type="EMBL" id="CR382135">
    <property type="protein sequence ID" value="CAG86213.2"/>
    <property type="molecule type" value="Genomic_DNA"/>
</dbReference>
<reference evidence="1 2" key="1">
    <citation type="journal article" date="2004" name="Nature">
        <title>Genome evolution in yeasts.</title>
        <authorList>
            <consortium name="Genolevures"/>
            <person name="Dujon B."/>
            <person name="Sherman D."/>
            <person name="Fischer G."/>
            <person name="Durrens P."/>
            <person name="Casaregola S."/>
            <person name="Lafontaine I."/>
            <person name="de Montigny J."/>
            <person name="Marck C."/>
            <person name="Neuveglise C."/>
            <person name="Talla E."/>
            <person name="Goffard N."/>
            <person name="Frangeul L."/>
            <person name="Aigle M."/>
            <person name="Anthouard V."/>
            <person name="Babour A."/>
            <person name="Barbe V."/>
            <person name="Barnay S."/>
            <person name="Blanchin S."/>
            <person name="Beckerich J.M."/>
            <person name="Beyne E."/>
            <person name="Bleykasten C."/>
            <person name="Boisrame A."/>
            <person name="Boyer J."/>
            <person name="Cattolico L."/>
            <person name="Confanioleri F."/>
            <person name="de Daruvar A."/>
            <person name="Despons L."/>
            <person name="Fabre E."/>
            <person name="Fairhead C."/>
            <person name="Ferry-Dumazet H."/>
            <person name="Groppi A."/>
            <person name="Hantraye F."/>
            <person name="Hennequin C."/>
            <person name="Jauniaux N."/>
            <person name="Joyet P."/>
            <person name="Kachouri R."/>
            <person name="Kerrest A."/>
            <person name="Koszul R."/>
            <person name="Lemaire M."/>
            <person name="Lesur I."/>
            <person name="Ma L."/>
            <person name="Muller H."/>
            <person name="Nicaud J.M."/>
            <person name="Nikolski M."/>
            <person name="Oztas S."/>
            <person name="Ozier-Kalogeropoulos O."/>
            <person name="Pellenz S."/>
            <person name="Potier S."/>
            <person name="Richard G.F."/>
            <person name="Straub M.L."/>
            <person name="Suleau A."/>
            <person name="Swennene D."/>
            <person name="Tekaia F."/>
            <person name="Wesolowski-Louvel M."/>
            <person name="Westhof E."/>
            <person name="Wirth B."/>
            <person name="Zeniou-Meyer M."/>
            <person name="Zivanovic I."/>
            <person name="Bolotin-Fukuhara M."/>
            <person name="Thierry A."/>
            <person name="Bouchier C."/>
            <person name="Caudron B."/>
            <person name="Scarpelli C."/>
            <person name="Gaillardin C."/>
            <person name="Weissenbach J."/>
            <person name="Wincker P."/>
            <person name="Souciet J.L."/>
        </authorList>
    </citation>
    <scope>NUCLEOTIDE SEQUENCE [LARGE SCALE GENOMIC DNA]</scope>
    <source>
        <strain evidence="2">ATCC 36239 / CBS 767 / BCRC 21394 / JCM 1990 / NBRC 0083 / IGC 2968</strain>
    </source>
</reference>
<protein>
    <submittedName>
        <fullName evidence="1">DEHA2C10560p</fullName>
    </submittedName>
</protein>
<dbReference type="OMA" id="ATRHDQF"/>
<dbReference type="VEuPathDB" id="FungiDB:DEHA2C10560g"/>
<dbReference type="RefSeq" id="XP_458142.2">
    <property type="nucleotide sequence ID" value="XM_458142.1"/>
</dbReference>
<dbReference type="Proteomes" id="UP000000599">
    <property type="component" value="Chromosome C"/>
</dbReference>
<dbReference type="HOGENOM" id="CLU_417961_0_0_1"/>
<proteinExistence type="predicted"/>
<evidence type="ECO:0000313" key="1">
    <source>
        <dbReference type="EMBL" id="CAG86213.2"/>
    </source>
</evidence>
<dbReference type="KEGG" id="dha:DEHA2C10560g"/>
<organism evidence="1 2">
    <name type="scientific">Debaryomyces hansenii (strain ATCC 36239 / CBS 767 / BCRC 21394 / JCM 1990 / NBRC 0083 / IGC 2968)</name>
    <name type="common">Yeast</name>
    <name type="synonym">Torulaspora hansenii</name>
    <dbReference type="NCBI Taxonomy" id="284592"/>
    <lineage>
        <taxon>Eukaryota</taxon>
        <taxon>Fungi</taxon>
        <taxon>Dikarya</taxon>
        <taxon>Ascomycota</taxon>
        <taxon>Saccharomycotina</taxon>
        <taxon>Pichiomycetes</taxon>
        <taxon>Debaryomycetaceae</taxon>
        <taxon>Debaryomyces</taxon>
    </lineage>
</organism>
<name>Q6BUH7_DEBHA</name>
<dbReference type="AlphaFoldDB" id="Q6BUH7"/>
<gene>
    <name evidence="1" type="ordered locus">DEHA2C10560g</name>
</gene>
<accession>Q6BUH7</accession>
<dbReference type="eggNOG" id="ENOG502RPYD">
    <property type="taxonomic scope" value="Eukaryota"/>
</dbReference>
<dbReference type="GeneID" id="2900422"/>
<dbReference type="OrthoDB" id="4017550at2759"/>
<sequence>MKRWYATSNVSVSRGILHSAVDNLCKRALKSQTNDSSYLHETVKSLINKYHVPLAEYFGINSEQYNNINAKEEIWHKLMSIDKISAEIRSKRHDLLTLKNHQYRAPQVPYNNFLKALYPHRNRGSLSLISPEEDTSNFGSNAIKYESVNHNLVYRYYCELPHPAPSYMKPNHLDDFLSRFFYRRDFIKPNSFSSSYARSASSMYSTYNEMLEQRAEHVAMCTKILNDMKESELPLSIQEQNHFLFMSFFKDRADIIEKVENSVKQLAETDGQDSYPLPDNNKFDWNIYQSIKHQFKDETSKLNIGTYNTLLFIAMRHNRHDVVTDILQDLGLKDILNHEKHIMNEMNTTPNRETLELLLDYFSSQAYKEMSENQNSILAFSKIVNYLADSTHITLDVRTINKVIKGLTNMRNIEEAELLVSKLFFDPSFEDTEKTLFEKSNPELDLYKALTSDDKQLYKKLLRSYDALREILLSQNINDDLEPYKLMPNEGSFRPLINSYCSPNNDETSFQKSVYIMNVLENQYGLPITTRIFYALFSKFIEINKYSSRHSADWNLEGLNHITVKLINAHDRSYGFNQDAIMRNKLDELVLSAQLKSFVDKTIDGKKLGHIPKDRGNFVKLSDTIVHQVFRAYVSVLNNDTTLTLSQKKEFTGTIELLRKDLLNDIKSIRGSHPSPKGVPKSMVYINDEISYLKKGFIIDLIDSTYSI</sequence>
<evidence type="ECO:0000313" key="2">
    <source>
        <dbReference type="Proteomes" id="UP000000599"/>
    </source>
</evidence>
<dbReference type="STRING" id="284592.Q6BUH7"/>
<keyword evidence="2" id="KW-1185">Reference proteome</keyword>
<dbReference type="InParanoid" id="Q6BUH7"/>